<keyword evidence="2" id="KW-1185">Reference proteome</keyword>
<dbReference type="Gene3D" id="1.25.40.20">
    <property type="entry name" value="Ankyrin repeat-containing domain"/>
    <property type="match status" value="1"/>
</dbReference>
<dbReference type="AlphaFoldDB" id="A0AAD4WCG4"/>
<sequence length="130" mass="14477">MAKALVELMTEEDLEIQDANGATAMVYASNKGITELAKCMIEKNKKLISLPCPPDNIIPLVRAYSIGHWELARYLFSVTPLEALLQDDGCGGAEIVSESFRAKKLDTWHNNNDDSDVKYDPLYDSLKRGD</sequence>
<accession>A0AAD4WCG4</accession>
<protein>
    <recommendedName>
        <fullName evidence="3">Ankyrin repeat family protein</fullName>
    </recommendedName>
</protein>
<dbReference type="InterPro" id="IPR036770">
    <property type="entry name" value="Ankyrin_rpt-contain_sf"/>
</dbReference>
<dbReference type="EMBL" id="JAJFAZ020000003">
    <property type="protein sequence ID" value="KAI5340556.1"/>
    <property type="molecule type" value="Genomic_DNA"/>
</dbReference>
<dbReference type="SUPFAM" id="SSF48403">
    <property type="entry name" value="Ankyrin repeat"/>
    <property type="match status" value="1"/>
</dbReference>
<name>A0AAD4WCG4_PRUDU</name>
<evidence type="ECO:0000313" key="1">
    <source>
        <dbReference type="EMBL" id="KAI5340556.1"/>
    </source>
</evidence>
<gene>
    <name evidence="1" type="ORF">L3X38_019830</name>
</gene>
<reference evidence="1 2" key="1">
    <citation type="journal article" date="2022" name="G3 (Bethesda)">
        <title>Whole-genome sequence and methylome profiling of the almond [Prunus dulcis (Mill.) D.A. Webb] cultivar 'Nonpareil'.</title>
        <authorList>
            <person name="D'Amico-Willman K.M."/>
            <person name="Ouma W.Z."/>
            <person name="Meulia T."/>
            <person name="Sideli G.M."/>
            <person name="Gradziel T.M."/>
            <person name="Fresnedo-Ramirez J."/>
        </authorList>
    </citation>
    <scope>NUCLEOTIDE SEQUENCE [LARGE SCALE GENOMIC DNA]</scope>
    <source>
        <strain evidence="1">Clone GOH B32 T37-40</strain>
    </source>
</reference>
<organism evidence="1 2">
    <name type="scientific">Prunus dulcis</name>
    <name type="common">Almond</name>
    <name type="synonym">Amygdalus dulcis</name>
    <dbReference type="NCBI Taxonomy" id="3755"/>
    <lineage>
        <taxon>Eukaryota</taxon>
        <taxon>Viridiplantae</taxon>
        <taxon>Streptophyta</taxon>
        <taxon>Embryophyta</taxon>
        <taxon>Tracheophyta</taxon>
        <taxon>Spermatophyta</taxon>
        <taxon>Magnoliopsida</taxon>
        <taxon>eudicotyledons</taxon>
        <taxon>Gunneridae</taxon>
        <taxon>Pentapetalae</taxon>
        <taxon>rosids</taxon>
        <taxon>fabids</taxon>
        <taxon>Rosales</taxon>
        <taxon>Rosaceae</taxon>
        <taxon>Amygdaloideae</taxon>
        <taxon>Amygdaleae</taxon>
        <taxon>Prunus</taxon>
    </lineage>
</organism>
<evidence type="ECO:0000313" key="2">
    <source>
        <dbReference type="Proteomes" id="UP001054821"/>
    </source>
</evidence>
<dbReference type="Proteomes" id="UP001054821">
    <property type="component" value="Chromosome 3"/>
</dbReference>
<evidence type="ECO:0008006" key="3">
    <source>
        <dbReference type="Google" id="ProtNLM"/>
    </source>
</evidence>
<proteinExistence type="predicted"/>
<comment type="caution">
    <text evidence="1">The sequence shown here is derived from an EMBL/GenBank/DDBJ whole genome shotgun (WGS) entry which is preliminary data.</text>
</comment>